<sequence>MKTTPHKAGQSGFTLIELMTVVAIIGILATVAMPNYRQYVLKARAVELVGKMEMIKTALAVSYAENDAYPNFEKAVSGKVPNALNSLLTDEIFNGPETIQLELSTAVPSVWRWQRGLYEKNEPYLIIGSHEWGKADDLLIALQHIVGQDKFVFYMGHSWARIKLM</sequence>
<dbReference type="AlphaFoldDB" id="A0A4U8YLH6"/>
<evidence type="ECO:0000256" key="3">
    <source>
        <dbReference type="ARBA" id="ARBA00022692"/>
    </source>
</evidence>
<dbReference type="Pfam" id="PF07963">
    <property type="entry name" value="N_methyl"/>
    <property type="match status" value="1"/>
</dbReference>
<feature type="transmembrane region" description="Helical" evidence="6">
    <location>
        <begin position="12"/>
        <end position="32"/>
    </location>
</feature>
<keyword evidence="8" id="KW-1185">Reference proteome</keyword>
<comment type="subcellular location">
    <subcellularLocation>
        <location evidence="1">Membrane</location>
        <topology evidence="1">Single-pass membrane protein</topology>
    </subcellularLocation>
</comment>
<gene>
    <name evidence="7" type="ORF">MSL71_24720</name>
</gene>
<evidence type="ECO:0000256" key="6">
    <source>
        <dbReference type="SAM" id="Phobius"/>
    </source>
</evidence>
<keyword evidence="4 6" id="KW-1133">Transmembrane helix</keyword>
<organism evidence="7 8">
    <name type="scientific">Desulfoluna butyratoxydans</name>
    <dbReference type="NCBI Taxonomy" id="231438"/>
    <lineage>
        <taxon>Bacteria</taxon>
        <taxon>Pseudomonadati</taxon>
        <taxon>Thermodesulfobacteriota</taxon>
        <taxon>Desulfobacteria</taxon>
        <taxon>Desulfobacterales</taxon>
        <taxon>Desulfolunaceae</taxon>
        <taxon>Desulfoluna</taxon>
    </lineage>
</organism>
<dbReference type="NCBIfam" id="TIGR02532">
    <property type="entry name" value="IV_pilin_GFxxxE"/>
    <property type="match status" value="1"/>
</dbReference>
<dbReference type="SUPFAM" id="SSF54523">
    <property type="entry name" value="Pili subunits"/>
    <property type="match status" value="1"/>
</dbReference>
<dbReference type="Proteomes" id="UP000507962">
    <property type="component" value="Unassembled WGS sequence"/>
</dbReference>
<dbReference type="GO" id="GO:0016020">
    <property type="term" value="C:membrane"/>
    <property type="evidence" value="ECO:0007669"/>
    <property type="project" value="UniProtKB-SubCell"/>
</dbReference>
<dbReference type="PROSITE" id="PS00409">
    <property type="entry name" value="PROKAR_NTER_METHYL"/>
    <property type="match status" value="1"/>
</dbReference>
<keyword evidence="5 6" id="KW-0472">Membrane</keyword>
<accession>A0A4U8YLH6</accession>
<name>A0A4U8YLH6_9BACT</name>
<keyword evidence="3 6" id="KW-0812">Transmembrane</keyword>
<evidence type="ECO:0000256" key="2">
    <source>
        <dbReference type="ARBA" id="ARBA00022481"/>
    </source>
</evidence>
<evidence type="ECO:0000256" key="5">
    <source>
        <dbReference type="ARBA" id="ARBA00023136"/>
    </source>
</evidence>
<keyword evidence="2" id="KW-0488">Methylation</keyword>
<protein>
    <submittedName>
        <fullName evidence="7">Prokaryotic n-terminal methylation site</fullName>
    </submittedName>
</protein>
<dbReference type="RefSeq" id="WP_180140748.1">
    <property type="nucleotide sequence ID" value="NZ_CAADHO010000004.1"/>
</dbReference>
<dbReference type="InterPro" id="IPR045584">
    <property type="entry name" value="Pilin-like"/>
</dbReference>
<dbReference type="PANTHER" id="PTHR30093">
    <property type="entry name" value="GENERAL SECRETION PATHWAY PROTEIN G"/>
    <property type="match status" value="1"/>
</dbReference>
<evidence type="ECO:0000256" key="4">
    <source>
        <dbReference type="ARBA" id="ARBA00022989"/>
    </source>
</evidence>
<evidence type="ECO:0000313" key="8">
    <source>
        <dbReference type="Proteomes" id="UP000507962"/>
    </source>
</evidence>
<proteinExistence type="predicted"/>
<evidence type="ECO:0000313" key="7">
    <source>
        <dbReference type="EMBL" id="VFQ44815.1"/>
    </source>
</evidence>
<dbReference type="InterPro" id="IPR012902">
    <property type="entry name" value="N_methyl_site"/>
</dbReference>
<dbReference type="Gene3D" id="3.30.700.10">
    <property type="entry name" value="Glycoprotein, Type 4 Pilin"/>
    <property type="match status" value="1"/>
</dbReference>
<dbReference type="PANTHER" id="PTHR30093:SF44">
    <property type="entry name" value="TYPE II SECRETION SYSTEM CORE PROTEIN G"/>
    <property type="match status" value="1"/>
</dbReference>
<evidence type="ECO:0000256" key="1">
    <source>
        <dbReference type="ARBA" id="ARBA00004167"/>
    </source>
</evidence>
<dbReference type="EMBL" id="CAADHO010000004">
    <property type="protein sequence ID" value="VFQ44815.1"/>
    <property type="molecule type" value="Genomic_DNA"/>
</dbReference>
<reference evidence="7 8" key="1">
    <citation type="submission" date="2019-03" db="EMBL/GenBank/DDBJ databases">
        <authorList>
            <person name="Nijsse B."/>
        </authorList>
    </citation>
    <scope>NUCLEOTIDE SEQUENCE [LARGE SCALE GENOMIC DNA]</scope>
    <source>
        <strain evidence="7">Desulfoluna butyratoxydans MSL71</strain>
    </source>
</reference>